<dbReference type="PANTHER" id="PTHR10543:SF139">
    <property type="entry name" value="DIOXYGENASE"/>
    <property type="match status" value="1"/>
</dbReference>
<evidence type="ECO:0000313" key="5">
    <source>
        <dbReference type="EMBL" id="RQH31665.1"/>
    </source>
</evidence>
<proteinExistence type="inferred from homology"/>
<dbReference type="Pfam" id="PF03055">
    <property type="entry name" value="RPE65"/>
    <property type="match status" value="1"/>
</dbReference>
<feature type="binding site" evidence="4">
    <location>
        <position position="476"/>
    </location>
    <ligand>
        <name>Fe cation</name>
        <dbReference type="ChEBI" id="CHEBI:24875"/>
        <note>catalytic</note>
    </ligand>
</feature>
<comment type="similarity">
    <text evidence="1">Belongs to the carotenoid oxygenase family.</text>
</comment>
<keyword evidence="3 4" id="KW-0408">Iron</keyword>
<reference evidence="5 6" key="1">
    <citation type="journal article" date="2018" name="ACS Chem. Biol.">
        <title>Ketoreductase domain dysfunction expands chemodiversity: malyngamide biosynthesis in the cyanobacterium Okeania hirsuta.</title>
        <authorList>
            <person name="Moss N.A."/>
            <person name="Leao T."/>
            <person name="Rankin M."/>
            <person name="McCullough T.M."/>
            <person name="Qu P."/>
            <person name="Korobeynikov A."/>
            <person name="Smith J.L."/>
            <person name="Gerwick L."/>
            <person name="Gerwick W.H."/>
        </authorList>
    </citation>
    <scope>NUCLEOTIDE SEQUENCE [LARGE SCALE GENOMIC DNA]</scope>
    <source>
        <strain evidence="5 6">PAB10Feb10-1</strain>
    </source>
</reference>
<feature type="binding site" evidence="4">
    <location>
        <position position="293"/>
    </location>
    <ligand>
        <name>Fe cation</name>
        <dbReference type="ChEBI" id="CHEBI:24875"/>
        <note>catalytic</note>
    </ligand>
</feature>
<evidence type="ECO:0000313" key="6">
    <source>
        <dbReference type="Proteomes" id="UP000269154"/>
    </source>
</evidence>
<comment type="caution">
    <text evidence="5">The sequence shown here is derived from an EMBL/GenBank/DDBJ whole genome shotgun (WGS) entry which is preliminary data.</text>
</comment>
<keyword evidence="2 4" id="KW-0479">Metal-binding</keyword>
<sequence>MVKNQSLKTPGWAKAFSQPAQEFPPTPLPIISGVVPSGLRGCLYRNGPARLSRNQQKVGHWFDGDGAILAVHFNSSFLENQEPWAVYRYVQTAGYQLETEKERFIFGGYGMNPPGNLWDKLTQPIKNAANTSVLALPDRLLALWEGGNPHTLNLETLATLGLEDLGGLENHQSYSAHPKIDSATGDIYNFGVTPGLNSSLNIYRSNSTGKIQQKGLIPISGVPLIHDFVLAGPYLIFFISPVRLQLLPAFTKIKSFSDALTWQPELGTQILLVDCSSLQLISRQETEPWFQWHFGNSYVDSDGTILVYLIRYTDFDQTNKYLQDVPTGQTHTPANGIFWQIRLDPKSGRIIDSYKLLDIPCEFPTVAPAKVGKPSRFTYLSVHQPGIDISQEMFGAIACFDHHKNTLTTTDLRPNCYPMEPIYAPDAEDSQKGWVLTVIFDGERNCSEVWIFDASNLDAEPVCRLALPEVIPMGFHGIWSQEH</sequence>
<name>A0A3N6PMT3_9CYAN</name>
<accession>A0A3N6PMT3</accession>
<keyword evidence="6" id="KW-1185">Reference proteome</keyword>
<comment type="cofactor">
    <cofactor evidence="4">
        <name>Fe(2+)</name>
        <dbReference type="ChEBI" id="CHEBI:29033"/>
    </cofactor>
    <text evidence="4">Binds 1 Fe(2+) ion per subunit.</text>
</comment>
<protein>
    <submittedName>
        <fullName evidence="5">Uncharacterized protein</fullName>
    </submittedName>
</protein>
<gene>
    <name evidence="5" type="ORF">D5R40_23075</name>
</gene>
<feature type="binding site" evidence="4">
    <location>
        <position position="177"/>
    </location>
    <ligand>
        <name>Fe cation</name>
        <dbReference type="ChEBI" id="CHEBI:24875"/>
        <note>catalytic</note>
    </ligand>
</feature>
<evidence type="ECO:0000256" key="2">
    <source>
        <dbReference type="ARBA" id="ARBA00022723"/>
    </source>
</evidence>
<evidence type="ECO:0000256" key="1">
    <source>
        <dbReference type="ARBA" id="ARBA00006787"/>
    </source>
</evidence>
<evidence type="ECO:0000256" key="3">
    <source>
        <dbReference type="ARBA" id="ARBA00023004"/>
    </source>
</evidence>
<dbReference type="GO" id="GO:0016121">
    <property type="term" value="P:carotene catabolic process"/>
    <property type="evidence" value="ECO:0007669"/>
    <property type="project" value="TreeGrafter"/>
</dbReference>
<dbReference type="GO" id="GO:0046872">
    <property type="term" value="F:metal ion binding"/>
    <property type="evidence" value="ECO:0007669"/>
    <property type="project" value="UniProtKB-KW"/>
</dbReference>
<dbReference type="GO" id="GO:0010436">
    <property type="term" value="F:carotenoid dioxygenase activity"/>
    <property type="evidence" value="ECO:0007669"/>
    <property type="project" value="TreeGrafter"/>
</dbReference>
<feature type="binding site" evidence="4">
    <location>
        <position position="226"/>
    </location>
    <ligand>
        <name>Fe cation</name>
        <dbReference type="ChEBI" id="CHEBI:24875"/>
        <note>catalytic</note>
    </ligand>
</feature>
<dbReference type="AlphaFoldDB" id="A0A3N6PMT3"/>
<dbReference type="Proteomes" id="UP000269154">
    <property type="component" value="Unassembled WGS sequence"/>
</dbReference>
<dbReference type="PANTHER" id="PTHR10543">
    <property type="entry name" value="BETA-CAROTENE DIOXYGENASE"/>
    <property type="match status" value="1"/>
</dbReference>
<dbReference type="EMBL" id="RCBY01000165">
    <property type="protein sequence ID" value="RQH31665.1"/>
    <property type="molecule type" value="Genomic_DNA"/>
</dbReference>
<evidence type="ECO:0000256" key="4">
    <source>
        <dbReference type="PIRSR" id="PIRSR604294-1"/>
    </source>
</evidence>
<dbReference type="OrthoDB" id="6636843at2"/>
<dbReference type="InterPro" id="IPR004294">
    <property type="entry name" value="Carotenoid_Oase"/>
</dbReference>
<organism evidence="5 6">
    <name type="scientific">Okeania hirsuta</name>
    <dbReference type="NCBI Taxonomy" id="1458930"/>
    <lineage>
        <taxon>Bacteria</taxon>
        <taxon>Bacillati</taxon>
        <taxon>Cyanobacteriota</taxon>
        <taxon>Cyanophyceae</taxon>
        <taxon>Oscillatoriophycideae</taxon>
        <taxon>Oscillatoriales</taxon>
        <taxon>Microcoleaceae</taxon>
        <taxon>Okeania</taxon>
    </lineage>
</organism>